<accession>A0A2H9PAJ2</accession>
<protein>
    <submittedName>
        <fullName evidence="1">Uncharacterized protein</fullName>
    </submittedName>
</protein>
<dbReference type="Proteomes" id="UP000234145">
    <property type="component" value="Unassembled WGS sequence"/>
</dbReference>
<evidence type="ECO:0000313" key="1">
    <source>
        <dbReference type="EMBL" id="PIZ15485.1"/>
    </source>
</evidence>
<dbReference type="AlphaFoldDB" id="A0A2H9PAJ2"/>
<comment type="caution">
    <text evidence="1">The sequence shown here is derived from an EMBL/GenBank/DDBJ whole genome shotgun (WGS) entry which is preliminary data.</text>
</comment>
<organism evidence="1 2">
    <name type="scientific">Candidatus Desantisbacteria bacterium CG_4_10_14_0_8_um_filter_39_17</name>
    <dbReference type="NCBI Taxonomy" id="1974542"/>
    <lineage>
        <taxon>Bacteria</taxon>
        <taxon>Candidatus Desantisiibacteriota</taxon>
    </lineage>
</organism>
<gene>
    <name evidence="1" type="ORF">COY51_05090</name>
</gene>
<reference evidence="2" key="1">
    <citation type="submission" date="2017-09" db="EMBL/GenBank/DDBJ databases">
        <title>Depth-based differentiation of microbial function through sediment-hosted aquifers and enrichment of novel symbionts in the deep terrestrial subsurface.</title>
        <authorList>
            <person name="Probst A.J."/>
            <person name="Ladd B."/>
            <person name="Jarett J.K."/>
            <person name="Geller-Mcgrath D.E."/>
            <person name="Sieber C.M.K."/>
            <person name="Emerson J.B."/>
            <person name="Anantharaman K."/>
            <person name="Thomas B.C."/>
            <person name="Malmstrom R."/>
            <person name="Stieglmeier M."/>
            <person name="Klingl A."/>
            <person name="Woyke T."/>
            <person name="Ryan C.M."/>
            <person name="Banfield J.F."/>
        </authorList>
    </citation>
    <scope>NUCLEOTIDE SEQUENCE [LARGE SCALE GENOMIC DNA]</scope>
</reference>
<sequence>MIHEGREFFVDCRGLFCVQFYLTIQRQISGEDGKKINELHTDKEWFVYDLYNLRSKIVHGNKLGETDKKNHKGEPWFELVILFFTECVRKTLSALSYYDYNDNGQNFLGKDCRENNF</sequence>
<name>A0A2H9PAJ2_9BACT</name>
<evidence type="ECO:0000313" key="2">
    <source>
        <dbReference type="Proteomes" id="UP000234145"/>
    </source>
</evidence>
<proteinExistence type="predicted"/>
<dbReference type="EMBL" id="PFMS01000085">
    <property type="protein sequence ID" value="PIZ15485.1"/>
    <property type="molecule type" value="Genomic_DNA"/>
</dbReference>